<dbReference type="AlphaFoldDB" id="A0AAV2YMC2"/>
<dbReference type="EMBL" id="DAKRPA010000248">
    <property type="protein sequence ID" value="DAZ94479.1"/>
    <property type="molecule type" value="Genomic_DNA"/>
</dbReference>
<protein>
    <submittedName>
        <fullName evidence="1">Uncharacterized protein</fullName>
    </submittedName>
</protein>
<evidence type="ECO:0000313" key="2">
    <source>
        <dbReference type="Proteomes" id="UP001146120"/>
    </source>
</evidence>
<keyword evidence="2" id="KW-1185">Reference proteome</keyword>
<dbReference type="Proteomes" id="UP001146120">
    <property type="component" value="Unassembled WGS sequence"/>
</dbReference>
<reference evidence="1" key="2">
    <citation type="journal article" date="2023" name="Microbiol Resour">
        <title>Decontamination and Annotation of the Draft Genome Sequence of the Oomycete Lagenidium giganteum ARSEF 373.</title>
        <authorList>
            <person name="Morgan W.R."/>
            <person name="Tartar A."/>
        </authorList>
    </citation>
    <scope>NUCLEOTIDE SEQUENCE</scope>
    <source>
        <strain evidence="1">ARSEF 373</strain>
    </source>
</reference>
<name>A0AAV2YMC2_9STRA</name>
<proteinExistence type="predicted"/>
<evidence type="ECO:0000313" key="1">
    <source>
        <dbReference type="EMBL" id="DAZ94479.1"/>
    </source>
</evidence>
<organism evidence="1 2">
    <name type="scientific">Lagenidium giganteum</name>
    <dbReference type="NCBI Taxonomy" id="4803"/>
    <lineage>
        <taxon>Eukaryota</taxon>
        <taxon>Sar</taxon>
        <taxon>Stramenopiles</taxon>
        <taxon>Oomycota</taxon>
        <taxon>Peronosporomycetes</taxon>
        <taxon>Pythiales</taxon>
        <taxon>Pythiaceae</taxon>
    </lineage>
</organism>
<accession>A0AAV2YMC2</accession>
<comment type="caution">
    <text evidence="1">The sequence shown here is derived from an EMBL/GenBank/DDBJ whole genome shotgun (WGS) entry which is preliminary data.</text>
</comment>
<sequence length="183" mass="21163">MISARQPIDRLESNISWQAFEQQHDHNRTVQMIDTKNLSAQLEPRVVAECPDHAWAHRLFLIYQTVFEDVLKRFPQESDFVFLEDDALLVDASVFEFEVCRAQVEEHAFFSLYRASRQDSCIYHSGTVAFYITKPVMEEVIRVGTATSCRLPIDIFLATNGPWYATAEDIVRHHSVRTKLIDG</sequence>
<reference evidence="1" key="1">
    <citation type="submission" date="2022-11" db="EMBL/GenBank/DDBJ databases">
        <authorList>
            <person name="Morgan W.R."/>
            <person name="Tartar A."/>
        </authorList>
    </citation>
    <scope>NUCLEOTIDE SEQUENCE</scope>
    <source>
        <strain evidence="1">ARSEF 373</strain>
    </source>
</reference>
<gene>
    <name evidence="1" type="ORF">N0F65_003413</name>
</gene>